<sequence>MTRPRWSETISTDALAQIKELLAGRRRTRALSSEALAARPSAVRCLISHLILQPDVYGSGFWGTNREHSYNMDVNQNDWSSTHFTKSNICLTAQANKSYTLKDKLRSVIKTVKNVLKETTVEPCLFLYMFSMAVSSIAVQNIHLEKSCRVNYDYPDEICDRIMARDTKGLEGNLEEIQTLVAKVMSWKFILQTAIPAVMVLFVGAWSDRTKKRKICILFPMTGELVKNIGLILDTYYMQEWSLDTTAFIEALPMALTGSYIIIFMGMFSYMTDITTVEERTFRLGIVTICVTLGTPTGTALSGILLHAFGYYGVFFLVFFLNLLSLTYGMLRLEDVVPDNDDSSKNETDRNESCLHSLFKIWQPVYNTVMIALKKRPNRGRFEILLILLLYFLMVLTAVHEHSKRKRGQQYVIGPLGKNPVERNWAKLTERNATAEGTAFRLPVCFMSLLSRMTLRTRKSPDKSMCVRKNT</sequence>
<dbReference type="SUPFAM" id="SSF103473">
    <property type="entry name" value="MFS general substrate transporter"/>
    <property type="match status" value="1"/>
</dbReference>
<dbReference type="Proteomes" id="UP000299102">
    <property type="component" value="Unassembled WGS sequence"/>
</dbReference>
<comment type="subcellular location">
    <subcellularLocation>
        <location evidence="1">Membrane</location>
        <topology evidence="1">Multi-pass membrane protein</topology>
    </subcellularLocation>
</comment>
<proteinExistence type="predicted"/>
<dbReference type="Pfam" id="PF07690">
    <property type="entry name" value="MFS_1"/>
    <property type="match status" value="1"/>
</dbReference>
<evidence type="ECO:0000256" key="2">
    <source>
        <dbReference type="ARBA" id="ARBA00022692"/>
    </source>
</evidence>
<feature type="transmembrane region" description="Helical" evidence="5">
    <location>
        <begin position="284"/>
        <end position="305"/>
    </location>
</feature>
<feature type="transmembrane region" description="Helical" evidence="5">
    <location>
        <begin position="311"/>
        <end position="331"/>
    </location>
</feature>
<feature type="transmembrane region" description="Helical" evidence="5">
    <location>
        <begin position="251"/>
        <end position="272"/>
    </location>
</feature>
<dbReference type="InterPro" id="IPR036259">
    <property type="entry name" value="MFS_trans_sf"/>
</dbReference>
<keyword evidence="4 5" id="KW-0472">Membrane</keyword>
<reference evidence="6 7" key="1">
    <citation type="journal article" date="2019" name="Commun. Biol.">
        <title>The bagworm genome reveals a unique fibroin gene that provides high tensile strength.</title>
        <authorList>
            <person name="Kono N."/>
            <person name="Nakamura H."/>
            <person name="Ohtoshi R."/>
            <person name="Tomita M."/>
            <person name="Numata K."/>
            <person name="Arakawa K."/>
        </authorList>
    </citation>
    <scope>NUCLEOTIDE SEQUENCE [LARGE SCALE GENOMIC DNA]</scope>
</reference>
<dbReference type="GO" id="GO:0016020">
    <property type="term" value="C:membrane"/>
    <property type="evidence" value="ECO:0007669"/>
    <property type="project" value="UniProtKB-SubCell"/>
</dbReference>
<dbReference type="PANTHER" id="PTHR23507:SF1">
    <property type="entry name" value="FI18259P1-RELATED"/>
    <property type="match status" value="1"/>
</dbReference>
<keyword evidence="2 5" id="KW-0812">Transmembrane</keyword>
<dbReference type="EMBL" id="BGZK01000037">
    <property type="protein sequence ID" value="GBP09732.1"/>
    <property type="molecule type" value="Genomic_DNA"/>
</dbReference>
<organism evidence="6 7">
    <name type="scientific">Eumeta variegata</name>
    <name type="common">Bagworm moth</name>
    <name type="synonym">Eumeta japonica</name>
    <dbReference type="NCBI Taxonomy" id="151549"/>
    <lineage>
        <taxon>Eukaryota</taxon>
        <taxon>Metazoa</taxon>
        <taxon>Ecdysozoa</taxon>
        <taxon>Arthropoda</taxon>
        <taxon>Hexapoda</taxon>
        <taxon>Insecta</taxon>
        <taxon>Pterygota</taxon>
        <taxon>Neoptera</taxon>
        <taxon>Endopterygota</taxon>
        <taxon>Lepidoptera</taxon>
        <taxon>Glossata</taxon>
        <taxon>Ditrysia</taxon>
        <taxon>Tineoidea</taxon>
        <taxon>Psychidae</taxon>
        <taxon>Oiketicinae</taxon>
        <taxon>Eumeta</taxon>
    </lineage>
</organism>
<evidence type="ECO:0008006" key="8">
    <source>
        <dbReference type="Google" id="ProtNLM"/>
    </source>
</evidence>
<accession>A0A4C1T5Q7</accession>
<evidence type="ECO:0000256" key="4">
    <source>
        <dbReference type="ARBA" id="ARBA00023136"/>
    </source>
</evidence>
<name>A0A4C1T5Q7_EUMVA</name>
<evidence type="ECO:0000256" key="1">
    <source>
        <dbReference type="ARBA" id="ARBA00004141"/>
    </source>
</evidence>
<keyword evidence="3 5" id="KW-1133">Transmembrane helix</keyword>
<evidence type="ECO:0000313" key="6">
    <source>
        <dbReference type="EMBL" id="GBP09732.1"/>
    </source>
</evidence>
<keyword evidence="7" id="KW-1185">Reference proteome</keyword>
<dbReference type="OrthoDB" id="3026777at2759"/>
<evidence type="ECO:0000313" key="7">
    <source>
        <dbReference type="Proteomes" id="UP000299102"/>
    </source>
</evidence>
<dbReference type="GO" id="GO:0022857">
    <property type="term" value="F:transmembrane transporter activity"/>
    <property type="evidence" value="ECO:0007669"/>
    <property type="project" value="InterPro"/>
</dbReference>
<comment type="caution">
    <text evidence="6">The sequence shown here is derived from an EMBL/GenBank/DDBJ whole genome shotgun (WGS) entry which is preliminary data.</text>
</comment>
<feature type="transmembrane region" description="Helical" evidence="5">
    <location>
        <begin position="189"/>
        <end position="206"/>
    </location>
</feature>
<dbReference type="AlphaFoldDB" id="A0A4C1T5Q7"/>
<evidence type="ECO:0000256" key="5">
    <source>
        <dbReference type="SAM" id="Phobius"/>
    </source>
</evidence>
<gene>
    <name evidence="6" type="ORF">EVAR_81026_1</name>
</gene>
<evidence type="ECO:0000256" key="3">
    <source>
        <dbReference type="ARBA" id="ARBA00022989"/>
    </source>
</evidence>
<feature type="transmembrane region" description="Helical" evidence="5">
    <location>
        <begin position="382"/>
        <end position="399"/>
    </location>
</feature>
<protein>
    <recommendedName>
        <fullName evidence="8">Solute carrier family 46 member 3</fullName>
    </recommendedName>
</protein>
<dbReference type="PANTHER" id="PTHR23507">
    <property type="entry name" value="ZGC:174356"/>
    <property type="match status" value="1"/>
</dbReference>
<dbReference type="Gene3D" id="1.20.1250.20">
    <property type="entry name" value="MFS general substrate transporter like domains"/>
    <property type="match status" value="1"/>
</dbReference>
<dbReference type="InterPro" id="IPR011701">
    <property type="entry name" value="MFS"/>
</dbReference>